<dbReference type="SUPFAM" id="SSF49503">
    <property type="entry name" value="Cupredoxins"/>
    <property type="match status" value="3"/>
</dbReference>
<evidence type="ECO:0000256" key="5">
    <source>
        <dbReference type="SAM" id="MobiDB-lite"/>
    </source>
</evidence>
<dbReference type="PROSITE" id="PS00080">
    <property type="entry name" value="MULTICOPPER_OXIDASE2"/>
    <property type="match status" value="1"/>
</dbReference>
<evidence type="ECO:0000313" key="11">
    <source>
        <dbReference type="Proteomes" id="UP001316803"/>
    </source>
</evidence>
<evidence type="ECO:0008006" key="12">
    <source>
        <dbReference type="Google" id="ProtNLM"/>
    </source>
</evidence>
<dbReference type="CDD" id="cd13901">
    <property type="entry name" value="CuRO_3_MaLCC_like"/>
    <property type="match status" value="1"/>
</dbReference>
<dbReference type="AlphaFoldDB" id="A0AAN8EPT6"/>
<accession>A0AAN8EPT6</accession>
<dbReference type="FunFam" id="2.60.40.420:FF:000021">
    <property type="entry name" value="Extracellular dihydrogeodin oxidase/laccase"/>
    <property type="match status" value="1"/>
</dbReference>
<keyword evidence="6" id="KW-0732">Signal</keyword>
<feature type="signal peptide" evidence="6">
    <location>
        <begin position="1"/>
        <end position="27"/>
    </location>
</feature>
<dbReference type="InterPro" id="IPR045087">
    <property type="entry name" value="Cu-oxidase_fam"/>
</dbReference>
<feature type="domain" description="Plastocyanin-like" evidence="7">
    <location>
        <begin position="248"/>
        <end position="400"/>
    </location>
</feature>
<evidence type="ECO:0000256" key="1">
    <source>
        <dbReference type="ARBA" id="ARBA00010609"/>
    </source>
</evidence>
<feature type="domain" description="Plastocyanin-like" evidence="9">
    <location>
        <begin position="123"/>
        <end position="236"/>
    </location>
</feature>
<dbReference type="Pfam" id="PF07731">
    <property type="entry name" value="Cu-oxidase_2"/>
    <property type="match status" value="1"/>
</dbReference>
<evidence type="ECO:0000313" key="10">
    <source>
        <dbReference type="EMBL" id="KAK5956168.1"/>
    </source>
</evidence>
<comment type="caution">
    <text evidence="10">The sequence shown here is derived from an EMBL/GenBank/DDBJ whole genome shotgun (WGS) entry which is preliminary data.</text>
</comment>
<dbReference type="Proteomes" id="UP001316803">
    <property type="component" value="Unassembled WGS sequence"/>
</dbReference>
<dbReference type="InterPro" id="IPR001117">
    <property type="entry name" value="Cu-oxidase_2nd"/>
</dbReference>
<dbReference type="InterPro" id="IPR008972">
    <property type="entry name" value="Cupredoxin"/>
</dbReference>
<keyword evidence="3" id="KW-0560">Oxidoreductase</keyword>
<dbReference type="InterPro" id="IPR033138">
    <property type="entry name" value="Cu_oxidase_CS"/>
</dbReference>
<feature type="chain" id="PRO_5042908135" description="Laccase" evidence="6">
    <location>
        <begin position="28"/>
        <end position="643"/>
    </location>
</feature>
<protein>
    <recommendedName>
        <fullName evidence="12">Laccase</fullName>
    </recommendedName>
</protein>
<dbReference type="PANTHER" id="PTHR11709:SF145">
    <property type="entry name" value="LCC1"/>
    <property type="match status" value="1"/>
</dbReference>
<dbReference type="CDD" id="cd13854">
    <property type="entry name" value="CuRO_1_MaLCC_like"/>
    <property type="match status" value="1"/>
</dbReference>
<dbReference type="Pfam" id="PF00394">
    <property type="entry name" value="Cu-oxidase"/>
    <property type="match status" value="1"/>
</dbReference>
<evidence type="ECO:0000259" key="9">
    <source>
        <dbReference type="Pfam" id="PF07732"/>
    </source>
</evidence>
<dbReference type="InterPro" id="IPR002355">
    <property type="entry name" value="Cu_oxidase_Cu_BS"/>
</dbReference>
<comment type="similarity">
    <text evidence="1">Belongs to the multicopper oxidase family.</text>
</comment>
<keyword evidence="4" id="KW-0186">Copper</keyword>
<dbReference type="GO" id="GO:0005507">
    <property type="term" value="F:copper ion binding"/>
    <property type="evidence" value="ECO:0007669"/>
    <property type="project" value="InterPro"/>
</dbReference>
<organism evidence="10 11">
    <name type="scientific">Knufia fluminis</name>
    <dbReference type="NCBI Taxonomy" id="191047"/>
    <lineage>
        <taxon>Eukaryota</taxon>
        <taxon>Fungi</taxon>
        <taxon>Dikarya</taxon>
        <taxon>Ascomycota</taxon>
        <taxon>Pezizomycotina</taxon>
        <taxon>Eurotiomycetes</taxon>
        <taxon>Chaetothyriomycetidae</taxon>
        <taxon>Chaetothyriales</taxon>
        <taxon>Trichomeriaceae</taxon>
        <taxon>Knufia</taxon>
    </lineage>
</organism>
<feature type="region of interest" description="Disordered" evidence="5">
    <location>
        <begin position="536"/>
        <end position="558"/>
    </location>
</feature>
<evidence type="ECO:0000256" key="2">
    <source>
        <dbReference type="ARBA" id="ARBA00022723"/>
    </source>
</evidence>
<dbReference type="PANTHER" id="PTHR11709">
    <property type="entry name" value="MULTI-COPPER OXIDASE"/>
    <property type="match status" value="1"/>
</dbReference>
<evidence type="ECO:0000259" key="7">
    <source>
        <dbReference type="Pfam" id="PF00394"/>
    </source>
</evidence>
<dbReference type="Gene3D" id="2.60.40.420">
    <property type="entry name" value="Cupredoxins - blue copper proteins"/>
    <property type="match status" value="3"/>
</dbReference>
<dbReference type="CDD" id="cd13880">
    <property type="entry name" value="CuRO_2_MaLCC_like"/>
    <property type="match status" value="1"/>
</dbReference>
<dbReference type="InterPro" id="IPR011707">
    <property type="entry name" value="Cu-oxidase-like_N"/>
</dbReference>
<reference evidence="10 11" key="1">
    <citation type="submission" date="2022-12" db="EMBL/GenBank/DDBJ databases">
        <title>Genomic features and morphological characterization of a novel Knufia sp. strain isolated from spacecraft assembly facility.</title>
        <authorList>
            <person name="Teixeira M."/>
            <person name="Chander A.M."/>
            <person name="Stajich J.E."/>
            <person name="Venkateswaran K."/>
        </authorList>
    </citation>
    <scope>NUCLEOTIDE SEQUENCE [LARGE SCALE GENOMIC DNA]</scope>
    <source>
        <strain evidence="10 11">FJI-L2-BK-P2</strain>
    </source>
</reference>
<gene>
    <name evidence="10" type="ORF">OHC33_002741</name>
</gene>
<dbReference type="Pfam" id="PF07732">
    <property type="entry name" value="Cu-oxidase_3"/>
    <property type="match status" value="1"/>
</dbReference>
<name>A0AAN8EPT6_9EURO</name>
<keyword evidence="2" id="KW-0479">Metal-binding</keyword>
<evidence type="ECO:0000256" key="6">
    <source>
        <dbReference type="SAM" id="SignalP"/>
    </source>
</evidence>
<evidence type="ECO:0000256" key="4">
    <source>
        <dbReference type="ARBA" id="ARBA00023008"/>
    </source>
</evidence>
<sequence length="643" mass="69466">MYLSLPAGLRLAIFSACCISPLSKVYASVLSSSEYLDLVKGPDPNDFWTLSSDELTNVDWNLKQSDTNGKSPLGSLDAPTYNAFLPDRRRQTTAPWGTRTALNTNPQDAPDTGVVRSYNFTIARSTLAPDGVSRPVMLINGQFPGPTIEANWGDTISVTVQNNLDNEGTSMHWHGMLQQGTNYQDGVPGVTQCPIAPGQTYTYSFKASTYGTTWYHAHYSAQYTAGLYGAMVIHGPTDNAPYDVDLGPLLLADYYYQDYYSTVQDVMSTNASKVSPISDNNLINGKGITNCAAVNGPCTPNAGLATFQLQTGKTHRLRLINAGVDATQKFSVDNHVLTVMAVDFTPIIPYQTNIVTLAIGQRMDVLIQGNNDPTTSAFIRSTISTCTKAKQPNALALLYYPSADRTITPTSTAHPDTTDPCAEAPLTATTPYYPITPPSTPEQTHEIDITVSRNSTGNFLWQMNNSTFRADYNTPTLSLIQSGISTSTLPPSQNTIDFGSAQSIRLVINNLSPVAHPMHLHGYDMFVLSAGGGSTPTTTNSTTTQSQATWTGTTTNPTNPLRRDTYLLQPNGYMVVQINSDNPGVWPFHCHIAWHVSGGLYMNLVTQTGSLAEMEVPGEVGGLCESWGVFAGVEGVDQIDSGL</sequence>
<evidence type="ECO:0000259" key="8">
    <source>
        <dbReference type="Pfam" id="PF07731"/>
    </source>
</evidence>
<feature type="domain" description="Plastocyanin-like" evidence="8">
    <location>
        <begin position="474"/>
        <end position="608"/>
    </location>
</feature>
<dbReference type="InterPro" id="IPR011706">
    <property type="entry name" value="Cu-oxidase_C"/>
</dbReference>
<keyword evidence="11" id="KW-1185">Reference proteome</keyword>
<dbReference type="GO" id="GO:0016491">
    <property type="term" value="F:oxidoreductase activity"/>
    <property type="evidence" value="ECO:0007669"/>
    <property type="project" value="UniProtKB-KW"/>
</dbReference>
<evidence type="ECO:0000256" key="3">
    <source>
        <dbReference type="ARBA" id="ARBA00023002"/>
    </source>
</evidence>
<dbReference type="PROSITE" id="PS00079">
    <property type="entry name" value="MULTICOPPER_OXIDASE1"/>
    <property type="match status" value="1"/>
</dbReference>
<proteinExistence type="inferred from homology"/>
<dbReference type="EMBL" id="JAKLMC020000005">
    <property type="protein sequence ID" value="KAK5956168.1"/>
    <property type="molecule type" value="Genomic_DNA"/>
</dbReference>